<dbReference type="GO" id="GO:0005737">
    <property type="term" value="C:cytoplasm"/>
    <property type="evidence" value="ECO:0007669"/>
    <property type="project" value="TreeGrafter"/>
</dbReference>
<dbReference type="PANTHER" id="PTHR33769">
    <property type="entry name" value="TESTIS-EXPRESSED PROTEIN 26 ISOFORM X3"/>
    <property type="match status" value="1"/>
</dbReference>
<dbReference type="STRING" id="10195.A0A3M7QY82"/>
<evidence type="ECO:0000313" key="3">
    <source>
        <dbReference type="Proteomes" id="UP000276133"/>
    </source>
</evidence>
<sequence>MEVPGEQKTQENTVYKINHFANDGILTRRKEANGFPFSAKMSDDFYKIIERNETSKTVPYRPMTSNAFRVPYNLGDPIGASHYDSEFSHKTVKKEEPFRTGTASGYRSNNPHPSKEFMVFRFRPLKSETNPMSDWSRPIGDKLISQVIKNQMKSTYASDYVNNVEEKAKFEERARQTTIPSSYMLQSKFRSQRELDQKNSIADFKYNDPFTYESSYISPYRYASNLRHQEPAVGVVPECSSFWKNIGRTNN</sequence>
<feature type="compositionally biased region" description="Polar residues" evidence="1">
    <location>
        <begin position="101"/>
        <end position="110"/>
    </location>
</feature>
<protein>
    <submittedName>
        <fullName evidence="2">Testis-expressed sequence 26</fullName>
    </submittedName>
</protein>
<dbReference type="PANTHER" id="PTHR33769:SF2">
    <property type="entry name" value="TESTIS-EXPRESSED PROTEIN 26"/>
    <property type="match status" value="1"/>
</dbReference>
<gene>
    <name evidence="2" type="ORF">BpHYR1_050959</name>
</gene>
<comment type="caution">
    <text evidence="2">The sequence shown here is derived from an EMBL/GenBank/DDBJ whole genome shotgun (WGS) entry which is preliminary data.</text>
</comment>
<name>A0A3M7QY82_BRAPC</name>
<feature type="region of interest" description="Disordered" evidence="1">
    <location>
        <begin position="91"/>
        <end position="110"/>
    </location>
</feature>
<dbReference type="Proteomes" id="UP000276133">
    <property type="component" value="Unassembled WGS sequence"/>
</dbReference>
<reference evidence="2 3" key="1">
    <citation type="journal article" date="2018" name="Sci. Rep.">
        <title>Genomic signatures of local adaptation to the degree of environmental predictability in rotifers.</title>
        <authorList>
            <person name="Franch-Gras L."/>
            <person name="Hahn C."/>
            <person name="Garcia-Roger E.M."/>
            <person name="Carmona M.J."/>
            <person name="Serra M."/>
            <person name="Gomez A."/>
        </authorList>
    </citation>
    <scope>NUCLEOTIDE SEQUENCE [LARGE SCALE GENOMIC DNA]</scope>
    <source>
        <strain evidence="2">HYR1</strain>
    </source>
</reference>
<organism evidence="2 3">
    <name type="scientific">Brachionus plicatilis</name>
    <name type="common">Marine rotifer</name>
    <name type="synonym">Brachionus muelleri</name>
    <dbReference type="NCBI Taxonomy" id="10195"/>
    <lineage>
        <taxon>Eukaryota</taxon>
        <taxon>Metazoa</taxon>
        <taxon>Spiralia</taxon>
        <taxon>Gnathifera</taxon>
        <taxon>Rotifera</taxon>
        <taxon>Eurotatoria</taxon>
        <taxon>Monogononta</taxon>
        <taxon>Pseudotrocha</taxon>
        <taxon>Ploima</taxon>
        <taxon>Brachionidae</taxon>
        <taxon>Brachionus</taxon>
    </lineage>
</organism>
<dbReference type="InterPro" id="IPR043460">
    <property type="entry name" value="MEDAG/TEX26"/>
</dbReference>
<dbReference type="AlphaFoldDB" id="A0A3M7QY82"/>
<accession>A0A3M7QY82</accession>
<proteinExistence type="predicted"/>
<keyword evidence="3" id="KW-1185">Reference proteome</keyword>
<dbReference type="OrthoDB" id="5984625at2759"/>
<evidence type="ECO:0000256" key="1">
    <source>
        <dbReference type="SAM" id="MobiDB-lite"/>
    </source>
</evidence>
<evidence type="ECO:0000313" key="2">
    <source>
        <dbReference type="EMBL" id="RNA15968.1"/>
    </source>
</evidence>
<dbReference type="EMBL" id="REGN01004836">
    <property type="protein sequence ID" value="RNA15968.1"/>
    <property type="molecule type" value="Genomic_DNA"/>
</dbReference>